<proteinExistence type="predicted"/>
<gene>
    <name evidence="2" type="ORF">I6I38_15215</name>
</gene>
<accession>A0ABX7CYK4</accession>
<dbReference type="InterPro" id="IPR051220">
    <property type="entry name" value="TFA_Chaperone"/>
</dbReference>
<reference evidence="2 3" key="1">
    <citation type="submission" date="2021-01" db="EMBL/GenBank/DDBJ databases">
        <title>FDA dAtabase for Regulatory Grade micrObial Sequences (FDA-ARGOS): Supporting development and validation of Infectious Disease Dx tests.</title>
        <authorList>
            <person name="Blissenbach B."/>
            <person name="Krut O."/>
            <person name="Tallon L."/>
            <person name="Sadzewicz L."/>
            <person name="Zhao X."/>
            <person name="Boylan J."/>
            <person name="Ott S."/>
            <person name="Bowen H."/>
            <person name="Vavikolanu K."/>
            <person name="Mehta A."/>
            <person name="Aluvathingal J."/>
            <person name="Nadendla S."/>
            <person name="Yan Y."/>
            <person name="Sichtig H."/>
        </authorList>
    </citation>
    <scope>NUCLEOTIDE SEQUENCE [LARGE SCALE GENOMIC DNA]</scope>
    <source>
        <strain evidence="2 3">FDAARGOS_1081</strain>
    </source>
</reference>
<name>A0ABX7CYK4_SERLI</name>
<organism evidence="2 3">
    <name type="scientific">Serratia liquefaciens</name>
    <dbReference type="NCBI Taxonomy" id="614"/>
    <lineage>
        <taxon>Bacteria</taxon>
        <taxon>Pseudomonadati</taxon>
        <taxon>Pseudomonadota</taxon>
        <taxon>Gammaproteobacteria</taxon>
        <taxon>Enterobacterales</taxon>
        <taxon>Yersiniaceae</taxon>
        <taxon>Serratia</taxon>
    </lineage>
</organism>
<evidence type="ECO:0000313" key="3">
    <source>
        <dbReference type="Proteomes" id="UP000595237"/>
    </source>
</evidence>
<dbReference type="Proteomes" id="UP000595237">
    <property type="component" value="Chromosome"/>
</dbReference>
<dbReference type="Pfam" id="PF02413">
    <property type="entry name" value="Caudo_TAP"/>
    <property type="match status" value="1"/>
</dbReference>
<evidence type="ECO:0000313" key="2">
    <source>
        <dbReference type="EMBL" id="QQU53683.1"/>
    </source>
</evidence>
<keyword evidence="1" id="KW-0175">Coiled coil</keyword>
<dbReference type="PANTHER" id="PTHR34413">
    <property type="entry name" value="PROPHAGE TAIL FIBER ASSEMBLY PROTEIN HOMOLOG TFAE-RELATED-RELATED"/>
    <property type="match status" value="1"/>
</dbReference>
<dbReference type="EMBL" id="CP068148">
    <property type="protein sequence ID" value="QQU53683.1"/>
    <property type="molecule type" value="Genomic_DNA"/>
</dbReference>
<dbReference type="InterPro" id="IPR003458">
    <property type="entry name" value="Phage_T4_Gp38_tail_assem"/>
</dbReference>
<keyword evidence="3" id="KW-1185">Reference proteome</keyword>
<evidence type="ECO:0000256" key="1">
    <source>
        <dbReference type="SAM" id="Coils"/>
    </source>
</evidence>
<dbReference type="PANTHER" id="PTHR34413:SF2">
    <property type="entry name" value="PROPHAGE TAIL FIBER ASSEMBLY PROTEIN HOMOLOG TFAE-RELATED"/>
    <property type="match status" value="1"/>
</dbReference>
<sequence>MSQVFEKVKNPVYADAEKKLINCEVIFPALGDEYVPFTASADDGEAHGREIYAQCVAGKWGKVKDYVASVKSAEQLAAEARAEKSRLQSVAEDVIAPLERAVRLGMATDEEKQQLGAWETYSVLLNRVSHEDVANITWPERPE</sequence>
<feature type="coiled-coil region" evidence="1">
    <location>
        <begin position="63"/>
        <end position="93"/>
    </location>
</feature>
<protein>
    <submittedName>
        <fullName evidence="2">Tail fiber assembly protein</fullName>
    </submittedName>
</protein>
<dbReference type="RefSeq" id="WP_201895473.1">
    <property type="nucleotide sequence ID" value="NZ_CP068148.1"/>
</dbReference>